<dbReference type="AlphaFoldDB" id="A0A4Q4MPQ8"/>
<evidence type="ECO:0000313" key="3">
    <source>
        <dbReference type="Proteomes" id="UP000292402"/>
    </source>
</evidence>
<evidence type="ECO:0000313" key="2">
    <source>
        <dbReference type="EMBL" id="RYN55660.1"/>
    </source>
</evidence>
<name>A0A4Q4MPQ8_9PLEO</name>
<dbReference type="Proteomes" id="UP000292402">
    <property type="component" value="Unassembled WGS sequence"/>
</dbReference>
<evidence type="ECO:0000256" key="1">
    <source>
        <dbReference type="SAM" id="MobiDB-lite"/>
    </source>
</evidence>
<dbReference type="EMBL" id="PDXA01000008">
    <property type="protein sequence ID" value="RYN55660.1"/>
    <property type="molecule type" value="Genomic_DNA"/>
</dbReference>
<sequence length="61" mass="6358">MASLQSVDQEVPTWIDAASEESSIGVKVKLRVTTGQAGALGHDGARAKPNASPGAPRLPFW</sequence>
<proteinExistence type="predicted"/>
<reference evidence="3" key="1">
    <citation type="journal article" date="2019" name="bioRxiv">
        <title>Genomics, evolutionary history and diagnostics of the Alternaria alternata species group including apple and Asian pear pathotypes.</title>
        <authorList>
            <person name="Armitage A.D."/>
            <person name="Cockerton H.M."/>
            <person name="Sreenivasaprasad S."/>
            <person name="Woodhall J.W."/>
            <person name="Lane C.R."/>
            <person name="Harrison R.J."/>
            <person name="Clarkson J.P."/>
        </authorList>
    </citation>
    <scope>NUCLEOTIDE SEQUENCE [LARGE SCALE GENOMIC DNA]</scope>
    <source>
        <strain evidence="3">FERA 1082</strain>
    </source>
</reference>
<feature type="region of interest" description="Disordered" evidence="1">
    <location>
        <begin position="39"/>
        <end position="61"/>
    </location>
</feature>
<accession>A0A4Q4MPQ8</accession>
<protein>
    <submittedName>
        <fullName evidence="2">Uncharacterized protein</fullName>
    </submittedName>
</protein>
<gene>
    <name evidence="2" type="ORF">AA0114_g3272</name>
</gene>
<comment type="caution">
    <text evidence="2">The sequence shown here is derived from an EMBL/GenBank/DDBJ whole genome shotgun (WGS) entry which is preliminary data.</text>
</comment>
<organism evidence="2 3">
    <name type="scientific">Alternaria tenuissima</name>
    <dbReference type="NCBI Taxonomy" id="119927"/>
    <lineage>
        <taxon>Eukaryota</taxon>
        <taxon>Fungi</taxon>
        <taxon>Dikarya</taxon>
        <taxon>Ascomycota</taxon>
        <taxon>Pezizomycotina</taxon>
        <taxon>Dothideomycetes</taxon>
        <taxon>Pleosporomycetidae</taxon>
        <taxon>Pleosporales</taxon>
        <taxon>Pleosporineae</taxon>
        <taxon>Pleosporaceae</taxon>
        <taxon>Alternaria</taxon>
        <taxon>Alternaria sect. Alternaria</taxon>
        <taxon>Alternaria alternata complex</taxon>
    </lineage>
</organism>